<sequence>MALYGRTKLMTVMWTQELARLLDADKVTVNCCDPGFNAPVWAGTCPAPPYSCAC</sequence>
<dbReference type="Proteomes" id="UP001622557">
    <property type="component" value="Chromosome"/>
</dbReference>
<proteinExistence type="predicted"/>
<accession>A0ABZ1L011</accession>
<organism evidence="1 2">
    <name type="scientific">Streptomyces achromogenes</name>
    <dbReference type="NCBI Taxonomy" id="67255"/>
    <lineage>
        <taxon>Bacteria</taxon>
        <taxon>Bacillati</taxon>
        <taxon>Actinomycetota</taxon>
        <taxon>Actinomycetes</taxon>
        <taxon>Kitasatosporales</taxon>
        <taxon>Streptomycetaceae</taxon>
        <taxon>Streptomyces</taxon>
    </lineage>
</organism>
<dbReference type="EMBL" id="CP108164">
    <property type="protein sequence ID" value="WTQ85527.1"/>
    <property type="molecule type" value="Genomic_DNA"/>
</dbReference>
<dbReference type="SUPFAM" id="SSF51735">
    <property type="entry name" value="NAD(P)-binding Rossmann-fold domains"/>
    <property type="match status" value="1"/>
</dbReference>
<name>A0ABZ1L011_STRAH</name>
<protein>
    <submittedName>
        <fullName evidence="1">Uncharacterized protein</fullName>
    </submittedName>
</protein>
<dbReference type="InterPro" id="IPR036291">
    <property type="entry name" value="NAD(P)-bd_dom_sf"/>
</dbReference>
<evidence type="ECO:0000313" key="1">
    <source>
        <dbReference type="EMBL" id="WTQ85527.1"/>
    </source>
</evidence>
<dbReference type="Gene3D" id="3.40.50.720">
    <property type="entry name" value="NAD(P)-binding Rossmann-like Domain"/>
    <property type="match status" value="1"/>
</dbReference>
<gene>
    <name evidence="1" type="ORF">OG350_36870</name>
</gene>
<evidence type="ECO:0000313" key="2">
    <source>
        <dbReference type="Proteomes" id="UP001622557"/>
    </source>
</evidence>
<dbReference type="RefSeq" id="WP_405454216.1">
    <property type="nucleotide sequence ID" value="NZ_CP108164.1"/>
</dbReference>
<dbReference type="GeneID" id="97286138"/>
<keyword evidence="2" id="KW-1185">Reference proteome</keyword>
<reference evidence="1 2" key="1">
    <citation type="submission" date="2022-10" db="EMBL/GenBank/DDBJ databases">
        <title>The complete genomes of actinobacterial strains from the NBC collection.</title>
        <authorList>
            <person name="Joergensen T.S."/>
            <person name="Alvarez Arevalo M."/>
            <person name="Sterndorff E.B."/>
            <person name="Faurdal D."/>
            <person name="Vuksanovic O."/>
            <person name="Mourched A.-S."/>
            <person name="Charusanti P."/>
            <person name="Shaw S."/>
            <person name="Blin K."/>
            <person name="Weber T."/>
        </authorList>
    </citation>
    <scope>NUCLEOTIDE SEQUENCE [LARGE SCALE GENOMIC DNA]</scope>
    <source>
        <strain evidence="1 2">NBC_00156</strain>
    </source>
</reference>